<evidence type="ECO:0000256" key="2">
    <source>
        <dbReference type="SAM" id="MobiDB-lite"/>
    </source>
</evidence>
<feature type="region of interest" description="Disordered" evidence="2">
    <location>
        <begin position="770"/>
        <end position="853"/>
    </location>
</feature>
<organism evidence="3 4">
    <name type="scientific">Gonium pectorale</name>
    <name type="common">Green alga</name>
    <dbReference type="NCBI Taxonomy" id="33097"/>
    <lineage>
        <taxon>Eukaryota</taxon>
        <taxon>Viridiplantae</taxon>
        <taxon>Chlorophyta</taxon>
        <taxon>core chlorophytes</taxon>
        <taxon>Chlorophyceae</taxon>
        <taxon>CS clade</taxon>
        <taxon>Chlamydomonadales</taxon>
        <taxon>Volvocaceae</taxon>
        <taxon>Gonium</taxon>
    </lineage>
</organism>
<feature type="compositionally biased region" description="Basic and acidic residues" evidence="2">
    <location>
        <begin position="937"/>
        <end position="950"/>
    </location>
</feature>
<evidence type="ECO:0000256" key="1">
    <source>
        <dbReference type="SAM" id="Coils"/>
    </source>
</evidence>
<keyword evidence="1" id="KW-0175">Coiled coil</keyword>
<feature type="compositionally biased region" description="Polar residues" evidence="2">
    <location>
        <begin position="694"/>
        <end position="706"/>
    </location>
</feature>
<feature type="compositionally biased region" description="Gly residues" evidence="2">
    <location>
        <begin position="896"/>
        <end position="912"/>
    </location>
</feature>
<evidence type="ECO:0000313" key="3">
    <source>
        <dbReference type="EMBL" id="KXZ53993.1"/>
    </source>
</evidence>
<feature type="compositionally biased region" description="Acidic residues" evidence="2">
    <location>
        <begin position="951"/>
        <end position="961"/>
    </location>
</feature>
<dbReference type="AlphaFoldDB" id="A0A150GW58"/>
<accession>A0A150GW58</accession>
<feature type="compositionally biased region" description="Low complexity" evidence="2">
    <location>
        <begin position="923"/>
        <end position="936"/>
    </location>
</feature>
<feature type="compositionally biased region" description="Polar residues" evidence="2">
    <location>
        <begin position="833"/>
        <end position="843"/>
    </location>
</feature>
<dbReference type="OrthoDB" id="541042at2759"/>
<sequence length="1253" mass="125325">MSRKDIEELLKQLREAGEAAGSDGVVTVEVPLFRQALDGLERLEQALDNRPSLIKKLNEKIIKLEGELEILRNETRVNELERKVQRLEVELQRSYATKNFTLKNGLLEIEKAYRDFISASPAVQGLWDEITLLLVEDKESLPQHILLRRQQMVQRAQEAATPDSPVAPADAQATEHPSAPASSTSFVQRQVDKFKDYTWTPGTLDPLDPNHPHNQHLQIAYPHYFPGLPGQAEAIRGGGDADTAGAEAEAASADPAALAALREQYDAVAAAAAASGSLLPTAPHWGSLAPEPSPLRPVSLFSTGGSDGRPPDASSASVRDELSASLDHLRSLFAQFSWAPTPLGAAAGAAAASSESAGGPRRMPDASALVAMDESLEVSIERLRAHFGQMRWAVVAASGSGGSGAQAPGSSPLTPDARYFDAQAEAILASAQRLRSLFQEAALAAAGAAASAGGNGAGGAGAAGAGTTAGGAPGSGSVPVIPDARYFQTQADAITASVDELLRLYDRSSNANAMALLASGGAAHQGPWSAGTARPGASATGAAAALTPDARAGDSAGDVASASVQPMVDLFSSFLGHLEATRGPGASGPWPWFGRSGGTAAAPPGAAGASGGEAPADTIDVQGGEALSAEDLVRLFAQYVRGWSGNGAAAAALNAAGRRAGAAGAAAASGAAGGSDGPVSIGGAINPVPCASSDWTSPLGSRTTGQLELLPGGGAGPGAGAVPAGSGADGNGATPASSSSPAPALRFRISVNTSDAAGAGLVSAHLSAGPSSVSLASAPGGAGGVAAGGRAAERDRDVEAADSSVVDERAAGSGRQAAEVYGNPDYAEGEAAGTSNRTAQGASGDNAATGGQEGGAAIYEAGDAGSQLPHRTLSEEEAEAVRAAAAAASLPYGEGAAHGGAGAGGDGSGGHVGQDFPLGPGDESLSLATAAEAAGLADRRQERRLSRSDTVEGEAAGDTDTEAGPSPRMGNIDADAGPTDAGAGEPAAGGEWDWAGEDGASADAGPGLVAGGVRFQITLSEITPADDAPAGPATAATPPPGQDATVMQFRADVGAGADAEAMAKAEAELAQLRQVRSALSEQLSATQELVLHLNRQLKGALEGREDMAARAERLAAELSTTLAAAEEARAESDAFMRDLVETKVQLAEVQGEYMQVYQALKRALGNEKDMMAKIDELERILAVVGPGDVALEEDYVHSVGRAAGTSGGAGADMAAAAAALAAAGPGPAAEQQSERAGVATGNGRGQGRLSGEF</sequence>
<name>A0A150GW58_GONPE</name>
<feature type="compositionally biased region" description="Gly residues" evidence="2">
    <location>
        <begin position="1240"/>
        <end position="1253"/>
    </location>
</feature>
<gene>
    <name evidence="3" type="ORF">GPECTOR_5g105</name>
</gene>
<dbReference type="Proteomes" id="UP000075714">
    <property type="component" value="Unassembled WGS sequence"/>
</dbReference>
<feature type="region of interest" description="Disordered" evidence="2">
    <location>
        <begin position="296"/>
        <end position="319"/>
    </location>
</feature>
<feature type="compositionally biased region" description="Low complexity" evidence="2">
    <location>
        <begin position="770"/>
        <end position="779"/>
    </location>
</feature>
<feature type="region of interest" description="Disordered" evidence="2">
    <location>
        <begin position="694"/>
        <end position="742"/>
    </location>
</feature>
<feature type="coiled-coil region" evidence="1">
    <location>
        <begin position="54"/>
        <end position="97"/>
    </location>
</feature>
<feature type="region of interest" description="Disordered" evidence="2">
    <location>
        <begin position="896"/>
        <end position="1007"/>
    </location>
</feature>
<feature type="region of interest" description="Disordered" evidence="2">
    <location>
        <begin position="1222"/>
        <end position="1253"/>
    </location>
</feature>
<evidence type="ECO:0000313" key="4">
    <source>
        <dbReference type="Proteomes" id="UP000075714"/>
    </source>
</evidence>
<comment type="caution">
    <text evidence="3">The sequence shown here is derived from an EMBL/GenBank/DDBJ whole genome shotgun (WGS) entry which is preliminary data.</text>
</comment>
<feature type="coiled-coil region" evidence="1">
    <location>
        <begin position="1062"/>
        <end position="1131"/>
    </location>
</feature>
<keyword evidence="4" id="KW-1185">Reference proteome</keyword>
<reference evidence="4" key="1">
    <citation type="journal article" date="2016" name="Nat. Commun.">
        <title>The Gonium pectorale genome demonstrates co-option of cell cycle regulation during the evolution of multicellularity.</title>
        <authorList>
            <person name="Hanschen E.R."/>
            <person name="Marriage T.N."/>
            <person name="Ferris P.J."/>
            <person name="Hamaji T."/>
            <person name="Toyoda A."/>
            <person name="Fujiyama A."/>
            <person name="Neme R."/>
            <person name="Noguchi H."/>
            <person name="Minakuchi Y."/>
            <person name="Suzuki M."/>
            <person name="Kawai-Toyooka H."/>
            <person name="Smith D.R."/>
            <person name="Sparks H."/>
            <person name="Anderson J."/>
            <person name="Bakaric R."/>
            <person name="Luria V."/>
            <person name="Karger A."/>
            <person name="Kirschner M.W."/>
            <person name="Durand P.M."/>
            <person name="Michod R.E."/>
            <person name="Nozaki H."/>
            <person name="Olson B.J."/>
        </authorList>
    </citation>
    <scope>NUCLEOTIDE SEQUENCE [LARGE SCALE GENOMIC DNA]</scope>
    <source>
        <strain evidence="4">NIES-2863</strain>
    </source>
</reference>
<proteinExistence type="predicted"/>
<protein>
    <submittedName>
        <fullName evidence="3">Uncharacterized protein</fullName>
    </submittedName>
</protein>
<dbReference type="EMBL" id="LSYV01000006">
    <property type="protein sequence ID" value="KXZ53993.1"/>
    <property type="molecule type" value="Genomic_DNA"/>
</dbReference>
<feature type="region of interest" description="Disordered" evidence="2">
    <location>
        <begin position="156"/>
        <end position="186"/>
    </location>
</feature>
<feature type="compositionally biased region" description="Low complexity" evidence="2">
    <location>
        <begin position="973"/>
        <end position="999"/>
    </location>
</feature>
<dbReference type="STRING" id="33097.A0A150GW58"/>